<feature type="compositionally biased region" description="Acidic residues" evidence="1">
    <location>
        <begin position="103"/>
        <end position="124"/>
    </location>
</feature>
<keyword evidence="2" id="KW-0812">Transmembrane</keyword>
<feature type="transmembrane region" description="Helical" evidence="2">
    <location>
        <begin position="188"/>
        <end position="208"/>
    </location>
</feature>
<dbReference type="STRING" id="1514971.AUR64_18415"/>
<feature type="transmembrane region" description="Helical" evidence="2">
    <location>
        <begin position="155"/>
        <end position="176"/>
    </location>
</feature>
<evidence type="ECO:0000313" key="4">
    <source>
        <dbReference type="Proteomes" id="UP000054387"/>
    </source>
</evidence>
<evidence type="ECO:0000256" key="1">
    <source>
        <dbReference type="SAM" id="MobiDB-lite"/>
    </source>
</evidence>
<gene>
    <name evidence="3" type="ORF">AUR64_18415</name>
</gene>
<keyword evidence="4" id="KW-1185">Reference proteome</keyword>
<dbReference type="EMBL" id="LOPU01000030">
    <property type="protein sequence ID" value="KTG08640.1"/>
    <property type="molecule type" value="Genomic_DNA"/>
</dbReference>
<dbReference type="Proteomes" id="UP000054387">
    <property type="component" value="Unassembled WGS sequence"/>
</dbReference>
<evidence type="ECO:0008006" key="5">
    <source>
        <dbReference type="Google" id="ProtNLM"/>
    </source>
</evidence>
<sequence length="259" mass="28718">MFSSPWTLVLAVALAAVHLEAERLRATLVVPRRVWISLAGGASLAYVFIHILPELSAEQETLSGSRLALLPFLEHHAYLVALGGFATFYGLERLGERRQQDSSDTDGETTDEEVDEGEEDDKSDDGDWVFKVHLASFTLYNVVIGYLLVHRIDTGLWNLLFYFLAMGFHFLVTDAGFRRLHERPYHRYGRWVLAAAVVGGWTLGELLAISEVDLALLFAFLAGAVVLNVVKEELPDQQQSDFAAFAVGAAGYATLLLFL</sequence>
<evidence type="ECO:0000256" key="2">
    <source>
        <dbReference type="SAM" id="Phobius"/>
    </source>
</evidence>
<feature type="transmembrane region" description="Helical" evidence="2">
    <location>
        <begin position="242"/>
        <end position="258"/>
    </location>
</feature>
<dbReference type="AlphaFoldDB" id="A0A0W1R6Y0"/>
<evidence type="ECO:0000313" key="3">
    <source>
        <dbReference type="EMBL" id="KTG08640.1"/>
    </source>
</evidence>
<keyword evidence="2" id="KW-0472">Membrane</keyword>
<accession>A0A0W1R6Y0</accession>
<feature type="transmembrane region" description="Helical" evidence="2">
    <location>
        <begin position="34"/>
        <end position="52"/>
    </location>
</feature>
<organism evidence="3 4">
    <name type="scientific">Haloprofundus marisrubri</name>
    <dbReference type="NCBI Taxonomy" id="1514971"/>
    <lineage>
        <taxon>Archaea</taxon>
        <taxon>Methanobacteriati</taxon>
        <taxon>Methanobacteriota</taxon>
        <taxon>Stenosarchaea group</taxon>
        <taxon>Halobacteria</taxon>
        <taxon>Halobacteriales</taxon>
        <taxon>Haloferacaceae</taxon>
        <taxon>Haloprofundus</taxon>
    </lineage>
</organism>
<dbReference type="OrthoDB" id="306050at2157"/>
<protein>
    <recommendedName>
        <fullName evidence="5">ZIP Zinc transporter</fullName>
    </recommendedName>
</protein>
<proteinExistence type="predicted"/>
<keyword evidence="2" id="KW-1133">Transmembrane helix</keyword>
<feature type="transmembrane region" description="Helical" evidence="2">
    <location>
        <begin position="6"/>
        <end position="22"/>
    </location>
</feature>
<reference evidence="3 4" key="1">
    <citation type="submission" date="2015-12" db="EMBL/GenBank/DDBJ databases">
        <title>Haloprofundus marisrubri gen. nov., sp. nov., an extremely halophilic archaeon isolated from the Discovery deep brine-seawater interface in the Red Sea.</title>
        <authorList>
            <person name="Zhang G."/>
            <person name="Stingl U."/>
            <person name="Rashid M."/>
        </authorList>
    </citation>
    <scope>NUCLEOTIDE SEQUENCE [LARGE SCALE GENOMIC DNA]</scope>
    <source>
        <strain evidence="3 4">SB9</strain>
    </source>
</reference>
<comment type="caution">
    <text evidence="3">The sequence shown here is derived from an EMBL/GenBank/DDBJ whole genome shotgun (WGS) entry which is preliminary data.</text>
</comment>
<feature type="transmembrane region" description="Helical" evidence="2">
    <location>
        <begin position="214"/>
        <end position="230"/>
    </location>
</feature>
<name>A0A0W1R6Y0_9EURY</name>
<feature type="region of interest" description="Disordered" evidence="1">
    <location>
        <begin position="97"/>
        <end position="124"/>
    </location>
</feature>
<feature type="transmembrane region" description="Helical" evidence="2">
    <location>
        <begin position="128"/>
        <end position="149"/>
    </location>
</feature>
<dbReference type="RefSeq" id="WP_058582924.1">
    <property type="nucleotide sequence ID" value="NZ_LOPU01000030.1"/>
</dbReference>